<dbReference type="PANTHER" id="PTHR33606">
    <property type="entry name" value="PROTEIN YCII"/>
    <property type="match status" value="1"/>
</dbReference>
<comment type="similarity">
    <text evidence="1">Belongs to the YciI family.</text>
</comment>
<evidence type="ECO:0000313" key="4">
    <source>
        <dbReference type="Proteomes" id="UP001597373"/>
    </source>
</evidence>
<dbReference type="Gene3D" id="3.30.70.1060">
    <property type="entry name" value="Dimeric alpha+beta barrel"/>
    <property type="match status" value="1"/>
</dbReference>
<dbReference type="InterPro" id="IPR051807">
    <property type="entry name" value="Sec-metab_biosynth-assoc"/>
</dbReference>
<evidence type="ECO:0000313" key="3">
    <source>
        <dbReference type="EMBL" id="MFD2259618.1"/>
    </source>
</evidence>
<evidence type="ECO:0000259" key="2">
    <source>
        <dbReference type="Pfam" id="PF03795"/>
    </source>
</evidence>
<keyword evidence="4" id="KW-1185">Reference proteome</keyword>
<dbReference type="EMBL" id="JBHUIR010000021">
    <property type="protein sequence ID" value="MFD2259618.1"/>
    <property type="molecule type" value="Genomic_DNA"/>
</dbReference>
<protein>
    <submittedName>
        <fullName evidence="3">YciI family protein</fullName>
    </submittedName>
</protein>
<proteinExistence type="inferred from homology"/>
<comment type="caution">
    <text evidence="3">The sequence shown here is derived from an EMBL/GenBank/DDBJ whole genome shotgun (WGS) entry which is preliminary data.</text>
</comment>
<dbReference type="Proteomes" id="UP001597373">
    <property type="component" value="Unassembled WGS sequence"/>
</dbReference>
<dbReference type="PANTHER" id="PTHR33606:SF3">
    <property type="entry name" value="PROTEIN YCII"/>
    <property type="match status" value="1"/>
</dbReference>
<dbReference type="InterPro" id="IPR011008">
    <property type="entry name" value="Dimeric_a/b-barrel"/>
</dbReference>
<reference evidence="4" key="1">
    <citation type="journal article" date="2019" name="Int. J. Syst. Evol. Microbiol.">
        <title>The Global Catalogue of Microorganisms (GCM) 10K type strain sequencing project: providing services to taxonomists for standard genome sequencing and annotation.</title>
        <authorList>
            <consortium name="The Broad Institute Genomics Platform"/>
            <consortium name="The Broad Institute Genome Sequencing Center for Infectious Disease"/>
            <person name="Wu L."/>
            <person name="Ma J."/>
        </authorList>
    </citation>
    <scope>NUCLEOTIDE SEQUENCE [LARGE SCALE GENOMIC DNA]</scope>
    <source>
        <strain evidence="4">KCTC 23707</strain>
    </source>
</reference>
<dbReference type="Pfam" id="PF03795">
    <property type="entry name" value="YCII"/>
    <property type="match status" value="1"/>
</dbReference>
<dbReference type="InterPro" id="IPR005545">
    <property type="entry name" value="YCII"/>
</dbReference>
<dbReference type="SUPFAM" id="SSF54909">
    <property type="entry name" value="Dimeric alpha+beta barrel"/>
    <property type="match status" value="1"/>
</dbReference>
<dbReference type="RefSeq" id="WP_345098970.1">
    <property type="nucleotide sequence ID" value="NZ_BAABGS010000020.1"/>
</dbReference>
<evidence type="ECO:0000256" key="1">
    <source>
        <dbReference type="ARBA" id="ARBA00007689"/>
    </source>
</evidence>
<organism evidence="3 4">
    <name type="scientific">Chelativorans composti</name>
    <dbReference type="NCBI Taxonomy" id="768533"/>
    <lineage>
        <taxon>Bacteria</taxon>
        <taxon>Pseudomonadati</taxon>
        <taxon>Pseudomonadota</taxon>
        <taxon>Alphaproteobacteria</taxon>
        <taxon>Hyphomicrobiales</taxon>
        <taxon>Phyllobacteriaceae</taxon>
        <taxon>Chelativorans</taxon>
    </lineage>
</organism>
<gene>
    <name evidence="3" type="ORF">ACFSMZ_07540</name>
</gene>
<accession>A0ABW5DES7</accession>
<name>A0ABW5DES7_9HYPH</name>
<feature type="domain" description="YCII-related" evidence="2">
    <location>
        <begin position="1"/>
        <end position="87"/>
    </location>
</feature>
<sequence length="96" mass="10450">MLFTIISKDKPDSLDLRLQTRPSHLEYIKSLGDAVKLGGPFLDENGKPCGSLVIVEGDNIEGAREIASNDPYTKAGLFASTEISAWSWTVKNPENA</sequence>